<dbReference type="RefSeq" id="WP_091463744.1">
    <property type="nucleotide sequence ID" value="NZ_FOEI01000001.1"/>
</dbReference>
<dbReference type="Gene3D" id="3.10.310.30">
    <property type="match status" value="1"/>
</dbReference>
<dbReference type="PANTHER" id="PTHR47618">
    <property type="entry name" value="BIFUNCTIONAL OLIGORIBONUCLEASE AND PAP PHOSPHATASE NRNA"/>
    <property type="match status" value="1"/>
</dbReference>
<dbReference type="PANTHER" id="PTHR47618:SF1">
    <property type="entry name" value="BIFUNCTIONAL OLIGORIBONUCLEASE AND PAP PHOSPHATASE NRNA"/>
    <property type="match status" value="1"/>
</dbReference>
<dbReference type="EMBL" id="FOEI01000001">
    <property type="protein sequence ID" value="SEP55136.1"/>
    <property type="molecule type" value="Genomic_DNA"/>
</dbReference>
<dbReference type="InterPro" id="IPR038763">
    <property type="entry name" value="DHH_sf"/>
</dbReference>
<evidence type="ECO:0000313" key="3">
    <source>
        <dbReference type="EMBL" id="SEP55136.1"/>
    </source>
</evidence>
<keyword evidence="4" id="KW-1185">Reference proteome</keyword>
<dbReference type="InterPro" id="IPR003156">
    <property type="entry name" value="DHHA1_dom"/>
</dbReference>
<dbReference type="GO" id="GO:0003676">
    <property type="term" value="F:nucleic acid binding"/>
    <property type="evidence" value="ECO:0007669"/>
    <property type="project" value="InterPro"/>
</dbReference>
<dbReference type="SUPFAM" id="SSF64182">
    <property type="entry name" value="DHH phosphoesterases"/>
    <property type="match status" value="1"/>
</dbReference>
<feature type="domain" description="DHHA1" evidence="2">
    <location>
        <begin position="252"/>
        <end position="333"/>
    </location>
</feature>
<gene>
    <name evidence="3" type="ORF">SAMN05444005_101139</name>
</gene>
<dbReference type="AlphaFoldDB" id="A0A1H8YSK2"/>
<reference evidence="3 4" key="1">
    <citation type="submission" date="2016-10" db="EMBL/GenBank/DDBJ databases">
        <authorList>
            <person name="de Groot N.N."/>
        </authorList>
    </citation>
    <scope>NUCLEOTIDE SEQUENCE [LARGE SCALE GENOMIC DNA]</scope>
    <source>
        <strain evidence="3 4">DSM 27078</strain>
    </source>
</reference>
<dbReference type="Pfam" id="PF01368">
    <property type="entry name" value="DHH"/>
    <property type="match status" value="1"/>
</dbReference>
<dbReference type="InterPro" id="IPR051319">
    <property type="entry name" value="Oligoribo/pAp-PDE_c-di-AMP_PDE"/>
</dbReference>
<dbReference type="Gene3D" id="3.90.1640.10">
    <property type="entry name" value="inorganic pyrophosphatase (n-terminal core)"/>
    <property type="match status" value="1"/>
</dbReference>
<dbReference type="OrthoDB" id="9803668at2"/>
<evidence type="ECO:0000259" key="1">
    <source>
        <dbReference type="Pfam" id="PF01368"/>
    </source>
</evidence>
<dbReference type="STRING" id="1299341.SAMN05444005_101139"/>
<dbReference type="Pfam" id="PF02272">
    <property type="entry name" value="DHHA1"/>
    <property type="match status" value="1"/>
</dbReference>
<protein>
    <submittedName>
        <fullName evidence="3">Phosphoesterase RecJ domain-containing protein</fullName>
    </submittedName>
</protein>
<feature type="domain" description="DDH" evidence="1">
    <location>
        <begin position="21"/>
        <end position="175"/>
    </location>
</feature>
<evidence type="ECO:0000259" key="2">
    <source>
        <dbReference type="Pfam" id="PF02272"/>
    </source>
</evidence>
<sequence>MQHLNETQLSELKQLLANPKKIAIIPHRNVDGDAMGSTLGLYHILKQLNHTISVVVPNEIPDYLQWIPGTKEATIVYESSNVGNAIKILNDAELIFTLDFNAFHRTGEQMESTLKTLSKTFVMIDHHEKPDGFAKYTFSDIEFSSTCQMVYEFVHQLELGQYINLDAATCLYTGIATDSGSFRFPRTTGKLHRIVADLLDKGVNNSQIHINLYDNGDYNKLQILGKALTNLKVLPEYKTSYITLSQEEQNAYNVKKGDTEGIVNYGLTIKDIDFTAFFTEVRDENMIKISFRSQGDFDVNQFARNHFNGGGHKNAAGGKSFDSLEETITKFIAILAIEKN</sequence>
<accession>A0A1H8YSK2</accession>
<evidence type="ECO:0000313" key="4">
    <source>
        <dbReference type="Proteomes" id="UP000198648"/>
    </source>
</evidence>
<dbReference type="Proteomes" id="UP000198648">
    <property type="component" value="Unassembled WGS sequence"/>
</dbReference>
<name>A0A1H8YSK2_9FLAO</name>
<dbReference type="InterPro" id="IPR001667">
    <property type="entry name" value="DDH_dom"/>
</dbReference>
<proteinExistence type="predicted"/>
<organism evidence="3 4">
    <name type="scientific">Flavobacterium urocaniciphilum</name>
    <dbReference type="NCBI Taxonomy" id="1299341"/>
    <lineage>
        <taxon>Bacteria</taxon>
        <taxon>Pseudomonadati</taxon>
        <taxon>Bacteroidota</taxon>
        <taxon>Flavobacteriia</taxon>
        <taxon>Flavobacteriales</taxon>
        <taxon>Flavobacteriaceae</taxon>
        <taxon>Flavobacterium</taxon>
    </lineage>
</organism>